<evidence type="ECO:0000313" key="2">
    <source>
        <dbReference type="EMBL" id="QEG08495.1"/>
    </source>
</evidence>
<dbReference type="Proteomes" id="UP000323739">
    <property type="component" value="Segment"/>
</dbReference>
<dbReference type="GeneID" id="55617167"/>
<dbReference type="KEGG" id="vg:55617167"/>
<accession>A0A5B9N859</accession>
<evidence type="ECO:0000313" key="1">
    <source>
        <dbReference type="EMBL" id="QEG08480.1"/>
    </source>
</evidence>
<protein>
    <submittedName>
        <fullName evidence="3">Uncharacterized protein</fullName>
    </submittedName>
</protein>
<dbReference type="EMBL" id="MK813939">
    <property type="protein sequence ID" value="QEG08495.1"/>
    <property type="molecule type" value="Genomic_DNA"/>
</dbReference>
<organism evidence="3 4">
    <name type="scientific">Aeromonas phage 4L372D</name>
    <dbReference type="NCBI Taxonomy" id="2588518"/>
    <lineage>
        <taxon>Viruses</taxon>
        <taxon>Duplodnaviria</taxon>
        <taxon>Heunggongvirae</taxon>
        <taxon>Uroviricota</taxon>
        <taxon>Caudoviricetes</taxon>
        <taxon>Plateaulakevirus</taxon>
        <taxon>Plateaulakevirus pv4L372D</taxon>
    </lineage>
</organism>
<sequence>MFILVPVLCGLIGAIIAGGLGFHIQDIQFYLVCLPWWLLAAAVNAQLN</sequence>
<dbReference type="RefSeq" id="YP_009846796.1">
    <property type="nucleotide sequence ID" value="NC_048771.1"/>
</dbReference>
<dbReference type="EMBL" id="MK813939">
    <property type="protein sequence ID" value="QEG08480.1"/>
    <property type="molecule type" value="Genomic_DNA"/>
</dbReference>
<evidence type="ECO:0000313" key="4">
    <source>
        <dbReference type="Proteomes" id="UP000323739"/>
    </source>
</evidence>
<proteinExistence type="predicted"/>
<keyword evidence="4" id="KW-1185">Reference proteome</keyword>
<name>A0A5B9N859_9CAUD</name>
<gene>
    <name evidence="3" type="primary">4L372D_248</name>
    <name evidence="1" type="synonym">4L372D_016</name>
    <name evidence="2" type="synonym">4L372D_031</name>
</gene>
<evidence type="ECO:0000313" key="3">
    <source>
        <dbReference type="EMBL" id="QEG08712.1"/>
    </source>
</evidence>
<reference evidence="3 4" key="1">
    <citation type="submission" date="2019-04" db="EMBL/GenBank/DDBJ databases">
        <title>Nine Novel Phages from a Plateau Lake in Southwest China Provide Insights into Aeromonas Phage Diversity.</title>
        <authorList>
            <person name="Xiao W."/>
            <person name="Bai M."/>
            <person name="Wang Y."/>
            <person name="Cui X."/>
        </authorList>
    </citation>
    <scope>NUCLEOTIDE SEQUENCE [LARGE SCALE GENOMIC DNA]</scope>
</reference>
<dbReference type="EMBL" id="MK813939">
    <property type="protein sequence ID" value="QEG08712.1"/>
    <property type="molecule type" value="Genomic_DNA"/>
</dbReference>